<dbReference type="InterPro" id="IPR041297">
    <property type="entry name" value="Crb2_Tudor"/>
</dbReference>
<evidence type="ECO:0000256" key="1">
    <source>
        <dbReference type="SAM" id="MobiDB-lite"/>
    </source>
</evidence>
<dbReference type="InterPro" id="IPR002999">
    <property type="entry name" value="Tudor"/>
</dbReference>
<evidence type="ECO:0000259" key="2">
    <source>
        <dbReference type="SMART" id="SM00333"/>
    </source>
</evidence>
<feature type="compositionally biased region" description="Low complexity" evidence="1">
    <location>
        <begin position="164"/>
        <end position="177"/>
    </location>
</feature>
<feature type="compositionally biased region" description="Polar residues" evidence="1">
    <location>
        <begin position="62"/>
        <end position="71"/>
    </location>
</feature>
<dbReference type="GeneID" id="80877949"/>
<sequence>MEDEYKQYQSQLALVKISLEKDPANQELLALQNDLDELVHLTQQLINEKEQETQKQKKLEENGQSTTGSKSLANAQKLELFPGDLVMARWTSGDYSFYAGKITAISGHGANKKYTIQFLDYPEVETVSPQNLKAMPEAKRRSIAMLGSSNNALRAGLSPIPTASVVPSRSISPNSSSKTQPFKASPERVFSPTTSAPPSKVVPVGSIPTTSRPPPPTIVPEPPAIATPPPLPSQKPKKQLKPNAALEASKNSWKQFASRGVKTGRIGKRKKIGETSMFRSPEDAADRVGFMGGNRGSTKAAPREKHVYKYKEDEDNE</sequence>
<dbReference type="AlphaFoldDB" id="A0AAF0AY91"/>
<feature type="compositionally biased region" description="Pro residues" evidence="1">
    <location>
        <begin position="211"/>
        <end position="233"/>
    </location>
</feature>
<gene>
    <name evidence="3" type="primary">spf30</name>
    <name evidence="3" type="ORF">SOMG_04476</name>
</gene>
<protein>
    <submittedName>
        <fullName evidence="3">Splicing factor Spf30</fullName>
    </submittedName>
</protein>
<dbReference type="RefSeq" id="XP_056039590.1">
    <property type="nucleotide sequence ID" value="XM_056183260.1"/>
</dbReference>
<dbReference type="SMART" id="SM00333">
    <property type="entry name" value="TUDOR"/>
    <property type="match status" value="1"/>
</dbReference>
<evidence type="ECO:0000313" key="3">
    <source>
        <dbReference type="EMBL" id="WBW75347.1"/>
    </source>
</evidence>
<evidence type="ECO:0000313" key="4">
    <source>
        <dbReference type="Proteomes" id="UP001212411"/>
    </source>
</evidence>
<proteinExistence type="predicted"/>
<dbReference type="KEGG" id="som:SOMG_04476"/>
<dbReference type="Gene3D" id="2.30.30.140">
    <property type="match status" value="1"/>
</dbReference>
<reference evidence="3 4" key="1">
    <citation type="journal article" date="2023" name="G3 (Bethesda)">
        <title>A high-quality reference genome for the fission yeast Schizosaccharomyces osmophilus.</title>
        <authorList>
            <person name="Jia G.S."/>
            <person name="Zhang W.C."/>
            <person name="Liang Y."/>
            <person name="Liu X.H."/>
            <person name="Rhind N."/>
            <person name="Pidoux A."/>
            <person name="Brysch-Herzberg M."/>
            <person name="Du L.L."/>
        </authorList>
    </citation>
    <scope>NUCLEOTIDE SEQUENCE [LARGE SCALE GENOMIC DNA]</scope>
    <source>
        <strain evidence="3 4">CBS 15793</strain>
    </source>
</reference>
<feature type="compositionally biased region" description="Basic and acidic residues" evidence="1">
    <location>
        <begin position="49"/>
        <end position="61"/>
    </location>
</feature>
<dbReference type="Pfam" id="PF18115">
    <property type="entry name" value="Tudor_3"/>
    <property type="match status" value="1"/>
</dbReference>
<keyword evidence="4" id="KW-1185">Reference proteome</keyword>
<dbReference type="EMBL" id="CP115613">
    <property type="protein sequence ID" value="WBW75347.1"/>
    <property type="molecule type" value="Genomic_DNA"/>
</dbReference>
<accession>A0AAF0AY91</accession>
<feature type="region of interest" description="Disordered" evidence="1">
    <location>
        <begin position="164"/>
        <end position="317"/>
    </location>
</feature>
<feature type="domain" description="Tudor" evidence="2">
    <location>
        <begin position="78"/>
        <end position="140"/>
    </location>
</feature>
<feature type="region of interest" description="Disordered" evidence="1">
    <location>
        <begin position="49"/>
        <end position="71"/>
    </location>
</feature>
<organism evidence="3 4">
    <name type="scientific">Schizosaccharomyces osmophilus</name>
    <dbReference type="NCBI Taxonomy" id="2545709"/>
    <lineage>
        <taxon>Eukaryota</taxon>
        <taxon>Fungi</taxon>
        <taxon>Dikarya</taxon>
        <taxon>Ascomycota</taxon>
        <taxon>Taphrinomycotina</taxon>
        <taxon>Schizosaccharomycetes</taxon>
        <taxon>Schizosaccharomycetales</taxon>
        <taxon>Schizosaccharomycetaceae</taxon>
        <taxon>Schizosaccharomyces</taxon>
    </lineage>
</organism>
<feature type="compositionally biased region" description="Basic and acidic residues" evidence="1">
    <location>
        <begin position="301"/>
        <end position="317"/>
    </location>
</feature>
<name>A0AAF0AY91_9SCHI</name>
<dbReference type="CDD" id="cd20446">
    <property type="entry name" value="Tudor_SpSPF30-like"/>
    <property type="match status" value="1"/>
</dbReference>
<dbReference type="Proteomes" id="UP001212411">
    <property type="component" value="Chromosome 3"/>
</dbReference>
<dbReference type="SUPFAM" id="SSF63748">
    <property type="entry name" value="Tudor/PWWP/MBT"/>
    <property type="match status" value="1"/>
</dbReference>